<dbReference type="FunFam" id="3.30.230.10:FF:000002">
    <property type="entry name" value="30S ribosomal protein S5"/>
    <property type="match status" value="1"/>
</dbReference>
<dbReference type="GO" id="GO:0006412">
    <property type="term" value="P:translation"/>
    <property type="evidence" value="ECO:0007669"/>
    <property type="project" value="InterPro"/>
</dbReference>
<dbReference type="Gene3D" id="3.30.160.20">
    <property type="match status" value="1"/>
</dbReference>
<dbReference type="SUPFAM" id="SSF54211">
    <property type="entry name" value="Ribosomal protein S5 domain 2-like"/>
    <property type="match status" value="1"/>
</dbReference>
<protein>
    <recommendedName>
        <fullName evidence="10">S5 DRBM domain-containing protein</fullName>
    </recommendedName>
</protein>
<evidence type="ECO:0000256" key="5">
    <source>
        <dbReference type="ARBA" id="ARBA00023274"/>
    </source>
</evidence>
<proteinExistence type="inferred from homology"/>
<organism evidence="11 12">
    <name type="scientific">Leersia perrieri</name>
    <dbReference type="NCBI Taxonomy" id="77586"/>
    <lineage>
        <taxon>Eukaryota</taxon>
        <taxon>Viridiplantae</taxon>
        <taxon>Streptophyta</taxon>
        <taxon>Embryophyta</taxon>
        <taxon>Tracheophyta</taxon>
        <taxon>Spermatophyta</taxon>
        <taxon>Magnoliopsida</taxon>
        <taxon>Liliopsida</taxon>
        <taxon>Poales</taxon>
        <taxon>Poaceae</taxon>
        <taxon>BOP clade</taxon>
        <taxon>Oryzoideae</taxon>
        <taxon>Oryzeae</taxon>
        <taxon>Oryzinae</taxon>
        <taxon>Leersia</taxon>
    </lineage>
</organism>
<evidence type="ECO:0000313" key="12">
    <source>
        <dbReference type="Proteomes" id="UP000032180"/>
    </source>
</evidence>
<evidence type="ECO:0000256" key="7">
    <source>
        <dbReference type="RuleBase" id="RU003823"/>
    </source>
</evidence>
<sequence length="592" mass="66561">MSGAGLQCPDATACFSFQTHRNEASVWADGCLGWADGNAAAWADFCLGPKCISEWQLVPFLPPKTLPFSSGGSVMAAAATAAAARSRAAAAWARLLSLRPNPPLASSTHHHHHLVSSSSRRHFAFSASASSSSSGGGSSKLQQIQSERVIHDLLAELERERQRDRQDAAPAAAGDGKKEEEDEEEEEEDFLGVKPLIEKLERRRAKAEDDSFWEPTDSDSDEEDERYTPDAIKRRVDEFERKCKRHSDLLRSFAESETLDDAHKWMTKIDKFEERHLKLPLEYRVIGDMMNRLKDATGKERFVLLQKLNRAVRIMECKEAYDPSNPANFGLIQHQQVGSPEDLVLNAGFDREKQMIQGEGGEEEDEEFNEDKEKDDLLIEKLNAIEKKIEGKLEELDHTFGKKGRVLEEEIKDLVEERNSLTDQKRRPMYRKGFDVKVIDVNRTCKVTKGGQIARFTALLATGNYHGVVGFAKAKGPTAKIAIQRAYEKCFQDLHYMERYEDHTIAHAIQAKYEKTKIYLWPGPMRSGMSAAGRTVETVLYLAGFSNVKSKIIGSRNPLNVIKALFIALNAIETPKDVEQKFGRTVVESYLL</sequence>
<feature type="coiled-coil region" evidence="8">
    <location>
        <begin position="379"/>
        <end position="424"/>
    </location>
</feature>
<dbReference type="eggNOG" id="KOG2646">
    <property type="taxonomic scope" value="Eukaryota"/>
</dbReference>
<dbReference type="GO" id="GO:0005840">
    <property type="term" value="C:ribosome"/>
    <property type="evidence" value="ECO:0007669"/>
    <property type="project" value="UniProtKB-KW"/>
</dbReference>
<evidence type="ECO:0000256" key="9">
    <source>
        <dbReference type="SAM" id="MobiDB-lite"/>
    </source>
</evidence>
<keyword evidence="12" id="KW-1185">Reference proteome</keyword>
<feature type="domain" description="S5 DRBM" evidence="10">
    <location>
        <begin position="434"/>
        <end position="497"/>
    </location>
</feature>
<feature type="region of interest" description="Disordered" evidence="9">
    <location>
        <begin position="160"/>
        <end position="193"/>
    </location>
</feature>
<evidence type="ECO:0000259" key="10">
    <source>
        <dbReference type="PROSITE" id="PS50881"/>
    </source>
</evidence>
<dbReference type="AlphaFoldDB" id="A0A0D9VB88"/>
<reference evidence="11 12" key="1">
    <citation type="submission" date="2012-08" db="EMBL/GenBank/DDBJ databases">
        <title>Oryza genome evolution.</title>
        <authorList>
            <person name="Wing R.A."/>
        </authorList>
    </citation>
    <scope>NUCLEOTIDE SEQUENCE</scope>
</reference>
<keyword evidence="4 6" id="KW-0689">Ribosomal protein</keyword>
<feature type="compositionally biased region" description="Acidic residues" evidence="9">
    <location>
        <begin position="180"/>
        <end position="190"/>
    </location>
</feature>
<dbReference type="PANTHER" id="PTHR48432:SF1">
    <property type="entry name" value="S5 DRBM DOMAIN-CONTAINING PROTEIN"/>
    <property type="match status" value="1"/>
</dbReference>
<keyword evidence="2" id="KW-0699">rRNA-binding</keyword>
<feature type="compositionally biased region" description="Acidic residues" evidence="9">
    <location>
        <begin position="210"/>
        <end position="225"/>
    </location>
</feature>
<accession>A0A0D9VB88</accession>
<dbReference type="EnsemblPlants" id="LPERR02G00710.1">
    <property type="protein sequence ID" value="LPERR02G00710.1"/>
    <property type="gene ID" value="LPERR02G00710"/>
</dbReference>
<dbReference type="STRING" id="77586.A0A0D9VB88"/>
<dbReference type="HOGENOM" id="CLU_040866_0_0_1"/>
<reference evidence="12" key="2">
    <citation type="submission" date="2013-12" db="EMBL/GenBank/DDBJ databases">
        <authorList>
            <person name="Yu Y."/>
            <person name="Lee S."/>
            <person name="de Baynast K."/>
            <person name="Wissotski M."/>
            <person name="Liu L."/>
            <person name="Talag J."/>
            <person name="Goicoechea J."/>
            <person name="Angelova A."/>
            <person name="Jetty R."/>
            <person name="Kudrna D."/>
            <person name="Golser W."/>
            <person name="Rivera L."/>
            <person name="Zhang J."/>
            <person name="Wing R."/>
        </authorList>
    </citation>
    <scope>NUCLEOTIDE SEQUENCE</scope>
</reference>
<dbReference type="PANTHER" id="PTHR48432">
    <property type="entry name" value="S5 DRBM DOMAIN-CONTAINING PROTEIN"/>
    <property type="match status" value="1"/>
</dbReference>
<dbReference type="SUPFAM" id="SSF54768">
    <property type="entry name" value="dsRNA-binding domain-like"/>
    <property type="match status" value="1"/>
</dbReference>
<dbReference type="FunFam" id="3.30.160.20:FF:000039">
    <property type="entry name" value="30S ribosomal protein S5"/>
    <property type="match status" value="1"/>
</dbReference>
<evidence type="ECO:0000256" key="4">
    <source>
        <dbReference type="ARBA" id="ARBA00022980"/>
    </source>
</evidence>
<dbReference type="InterPro" id="IPR013810">
    <property type="entry name" value="Ribosomal_uS5_N"/>
</dbReference>
<keyword evidence="5 6" id="KW-0687">Ribonucleoprotein</keyword>
<dbReference type="Gramene" id="LPERR02G00710.1">
    <property type="protein sequence ID" value="LPERR02G00710.1"/>
    <property type="gene ID" value="LPERR02G00710"/>
</dbReference>
<dbReference type="InterPro" id="IPR000851">
    <property type="entry name" value="Ribosomal_uS5"/>
</dbReference>
<dbReference type="Pfam" id="PF00333">
    <property type="entry name" value="Ribosomal_S5"/>
    <property type="match status" value="1"/>
</dbReference>
<keyword evidence="3" id="KW-0694">RNA-binding</keyword>
<evidence type="ECO:0000256" key="8">
    <source>
        <dbReference type="SAM" id="Coils"/>
    </source>
</evidence>
<dbReference type="InterPro" id="IPR005324">
    <property type="entry name" value="Ribosomal_uS5_C"/>
</dbReference>
<dbReference type="InterPro" id="IPR020568">
    <property type="entry name" value="Ribosomal_Su5_D2-typ_SF"/>
</dbReference>
<dbReference type="InterPro" id="IPR014721">
    <property type="entry name" value="Ribsml_uS5_D2-typ_fold_subgr"/>
</dbReference>
<evidence type="ECO:0000256" key="2">
    <source>
        <dbReference type="ARBA" id="ARBA00022730"/>
    </source>
</evidence>
<evidence type="ECO:0000313" key="11">
    <source>
        <dbReference type="EnsemblPlants" id="LPERR02G00710.1"/>
    </source>
</evidence>
<keyword evidence="8" id="KW-0175">Coiled coil</keyword>
<evidence type="ECO:0000256" key="6">
    <source>
        <dbReference type="PROSITE-ProRule" id="PRU00268"/>
    </source>
</evidence>
<evidence type="ECO:0000256" key="1">
    <source>
        <dbReference type="ARBA" id="ARBA00008945"/>
    </source>
</evidence>
<name>A0A0D9VB88_9ORYZ</name>
<evidence type="ECO:0000256" key="3">
    <source>
        <dbReference type="ARBA" id="ARBA00022884"/>
    </source>
</evidence>
<dbReference type="GO" id="GO:0003729">
    <property type="term" value="F:mRNA binding"/>
    <property type="evidence" value="ECO:0007669"/>
    <property type="project" value="UniProtKB-ARBA"/>
</dbReference>
<dbReference type="GO" id="GO:0019843">
    <property type="term" value="F:rRNA binding"/>
    <property type="evidence" value="ECO:0007669"/>
    <property type="project" value="UniProtKB-KW"/>
</dbReference>
<dbReference type="Proteomes" id="UP000032180">
    <property type="component" value="Chromosome 2"/>
</dbReference>
<dbReference type="Pfam" id="PF03719">
    <property type="entry name" value="Ribosomal_S5_C"/>
    <property type="match status" value="1"/>
</dbReference>
<dbReference type="Gene3D" id="3.30.230.10">
    <property type="match status" value="1"/>
</dbReference>
<comment type="similarity">
    <text evidence="1 7">Belongs to the universal ribosomal protein uS5 family.</text>
</comment>
<dbReference type="GO" id="GO:0003735">
    <property type="term" value="F:structural constituent of ribosome"/>
    <property type="evidence" value="ECO:0007669"/>
    <property type="project" value="UniProtKB-UniRule"/>
</dbReference>
<dbReference type="PROSITE" id="PS50881">
    <property type="entry name" value="S5_DSRBD"/>
    <property type="match status" value="1"/>
</dbReference>
<dbReference type="GO" id="GO:0005737">
    <property type="term" value="C:cytoplasm"/>
    <property type="evidence" value="ECO:0007669"/>
    <property type="project" value="UniProtKB-ARBA"/>
</dbReference>
<feature type="region of interest" description="Disordered" evidence="9">
    <location>
        <begin position="207"/>
        <end position="229"/>
    </location>
</feature>
<dbReference type="GO" id="GO:1990904">
    <property type="term" value="C:ribonucleoprotein complex"/>
    <property type="evidence" value="ECO:0007669"/>
    <property type="project" value="UniProtKB-UniRule"/>
</dbReference>
<reference evidence="11" key="3">
    <citation type="submission" date="2015-04" db="UniProtKB">
        <authorList>
            <consortium name="EnsemblPlants"/>
        </authorList>
    </citation>
    <scope>IDENTIFICATION</scope>
</reference>